<reference evidence="3" key="1">
    <citation type="journal article" date="2019" name="Int. J. Syst. Evol. Microbiol.">
        <title>The Global Catalogue of Microorganisms (GCM) 10K type strain sequencing project: providing services to taxonomists for standard genome sequencing and annotation.</title>
        <authorList>
            <consortium name="The Broad Institute Genomics Platform"/>
            <consortium name="The Broad Institute Genome Sequencing Center for Infectious Disease"/>
            <person name="Wu L."/>
            <person name="Ma J."/>
        </authorList>
    </citation>
    <scope>NUCLEOTIDE SEQUENCE [LARGE SCALE GENOMIC DNA]</scope>
    <source>
        <strain evidence="3">CGMCC 4.7152</strain>
    </source>
</reference>
<proteinExistence type="predicted"/>
<comment type="caution">
    <text evidence="2">The sequence shown here is derived from an EMBL/GenBank/DDBJ whole genome shotgun (WGS) entry which is preliminary data.</text>
</comment>
<keyword evidence="3" id="KW-1185">Reference proteome</keyword>
<evidence type="ECO:0008006" key="4">
    <source>
        <dbReference type="Google" id="ProtNLM"/>
    </source>
</evidence>
<dbReference type="Proteomes" id="UP001595912">
    <property type="component" value="Unassembled WGS sequence"/>
</dbReference>
<gene>
    <name evidence="2" type="ORF">ACFPIJ_24995</name>
</gene>
<accession>A0ABV9VY73</accession>
<evidence type="ECO:0000313" key="3">
    <source>
        <dbReference type="Proteomes" id="UP001595912"/>
    </source>
</evidence>
<name>A0ABV9VY73_9ACTN</name>
<evidence type="ECO:0000313" key="2">
    <source>
        <dbReference type="EMBL" id="MFC5001084.1"/>
    </source>
</evidence>
<keyword evidence="1" id="KW-0732">Signal</keyword>
<dbReference type="EMBL" id="JBHSIU010000029">
    <property type="protein sequence ID" value="MFC5001084.1"/>
    <property type="molecule type" value="Genomic_DNA"/>
</dbReference>
<evidence type="ECO:0000256" key="1">
    <source>
        <dbReference type="SAM" id="SignalP"/>
    </source>
</evidence>
<sequence>MRREPKTSRYLVVIGLTLVMTAGSLVGSTAAHAQMVDSGTFSLVSDPGDPLGHGQSYSYSAAAGDQLDVTSRTGEALDVSVHGRNGDSWTLNLQMASQRPMSPGTYSVDKEYPSNSFSEPAMSVTDGGFPCRGVVTGSSFTISAIDYGPTPGYIRGLDASFSLHCGGIAPALHGVVHIANAPAPLVAVALSLGVPDPQNPGRVQHQLDPRDPIQQGTMVIPTATVTPAISAYVNFRYDDNFPLSGGWDGLGVAHGSPIVPNPGFHTFTMTLTPTDWAYPAITPAAVLPVMVVSAPPVLSMSATPASPVTAPDTGSPDPITLTIGGIPRDTPGSVRIYDGTTDLGPADTFSSSAGTATKSVVLSPAPVPHGLIAVFTPAAISALAQTSAVVPYSMLPCTCGIRGYVPLNTNNTIPPFAGGLSLQLAPGTHAHLTQVDPTTAAGHPVQATDPTQHRHAWVFTGSLDRVAVVDTRPDQPGWTLTGQASAFVNGTTTVSAVELGWAPQLQTTGSDAEGSVTPGPQVNPRMQQGNSLIGLQSGSVLGSASPGSGLGTQNLRADLTLWIPDTSPTGTYVSTLTLTLISP</sequence>
<organism evidence="2 3">
    <name type="scientific">Dactylosporangium cerinum</name>
    <dbReference type="NCBI Taxonomy" id="1434730"/>
    <lineage>
        <taxon>Bacteria</taxon>
        <taxon>Bacillati</taxon>
        <taxon>Actinomycetota</taxon>
        <taxon>Actinomycetes</taxon>
        <taxon>Micromonosporales</taxon>
        <taxon>Micromonosporaceae</taxon>
        <taxon>Dactylosporangium</taxon>
    </lineage>
</organism>
<dbReference type="RefSeq" id="WP_380117742.1">
    <property type="nucleotide sequence ID" value="NZ_JBHSIU010000029.1"/>
</dbReference>
<protein>
    <recommendedName>
        <fullName evidence="4">WxL domain-containing protein</fullName>
    </recommendedName>
</protein>
<feature type="chain" id="PRO_5046202854" description="WxL domain-containing protein" evidence="1">
    <location>
        <begin position="34"/>
        <end position="583"/>
    </location>
</feature>
<feature type="signal peptide" evidence="1">
    <location>
        <begin position="1"/>
        <end position="33"/>
    </location>
</feature>